<dbReference type="Proteomes" id="UP000288178">
    <property type="component" value="Unassembled WGS sequence"/>
</dbReference>
<proteinExistence type="inferred from homology"/>
<dbReference type="OrthoDB" id="9785745at2"/>
<dbReference type="FunFam" id="1.10.10.10:FF:000001">
    <property type="entry name" value="LysR family transcriptional regulator"/>
    <property type="match status" value="1"/>
</dbReference>
<feature type="domain" description="HTH lysR-type" evidence="5">
    <location>
        <begin position="3"/>
        <end position="60"/>
    </location>
</feature>
<dbReference type="PRINTS" id="PR00039">
    <property type="entry name" value="HTHLYSR"/>
</dbReference>
<protein>
    <submittedName>
        <fullName evidence="6">LysR family transcriptional regulator</fullName>
    </submittedName>
</protein>
<dbReference type="PANTHER" id="PTHR30126">
    <property type="entry name" value="HTH-TYPE TRANSCRIPTIONAL REGULATOR"/>
    <property type="match status" value="1"/>
</dbReference>
<keyword evidence="3" id="KW-0238">DNA-binding</keyword>
<dbReference type="InterPro" id="IPR005119">
    <property type="entry name" value="LysR_subst-bd"/>
</dbReference>
<evidence type="ECO:0000313" key="7">
    <source>
        <dbReference type="Proteomes" id="UP000288178"/>
    </source>
</evidence>
<dbReference type="PROSITE" id="PS50931">
    <property type="entry name" value="HTH_LYSR"/>
    <property type="match status" value="1"/>
</dbReference>
<evidence type="ECO:0000259" key="5">
    <source>
        <dbReference type="PROSITE" id="PS50931"/>
    </source>
</evidence>
<comment type="caution">
    <text evidence="6">The sequence shown here is derived from an EMBL/GenBank/DDBJ whole genome shotgun (WGS) entry which is preliminary data.</text>
</comment>
<keyword evidence="2" id="KW-0805">Transcription regulation</keyword>
<accession>A0A3S2WX94</accession>
<dbReference type="SUPFAM" id="SSF53850">
    <property type="entry name" value="Periplasmic binding protein-like II"/>
    <property type="match status" value="1"/>
</dbReference>
<dbReference type="RefSeq" id="WP_128195538.1">
    <property type="nucleotide sequence ID" value="NZ_SACT01000001.1"/>
</dbReference>
<dbReference type="InterPro" id="IPR036390">
    <property type="entry name" value="WH_DNA-bd_sf"/>
</dbReference>
<evidence type="ECO:0000256" key="4">
    <source>
        <dbReference type="ARBA" id="ARBA00023163"/>
    </source>
</evidence>
<keyword evidence="4" id="KW-0804">Transcription</keyword>
<reference evidence="6 7" key="1">
    <citation type="submission" date="2019-01" db="EMBL/GenBank/DDBJ databases">
        <authorList>
            <person name="Chen W.-M."/>
        </authorList>
    </citation>
    <scope>NUCLEOTIDE SEQUENCE [LARGE SCALE GENOMIC DNA]</scope>
    <source>
        <strain evidence="6 7">ICH-3</strain>
    </source>
</reference>
<dbReference type="Gene3D" id="1.10.10.10">
    <property type="entry name" value="Winged helix-like DNA-binding domain superfamily/Winged helix DNA-binding domain"/>
    <property type="match status" value="1"/>
</dbReference>
<dbReference type="GO" id="GO:0000976">
    <property type="term" value="F:transcription cis-regulatory region binding"/>
    <property type="evidence" value="ECO:0007669"/>
    <property type="project" value="TreeGrafter"/>
</dbReference>
<gene>
    <name evidence="6" type="ORF">ENE75_03190</name>
</gene>
<evidence type="ECO:0000256" key="2">
    <source>
        <dbReference type="ARBA" id="ARBA00023015"/>
    </source>
</evidence>
<evidence type="ECO:0000313" key="6">
    <source>
        <dbReference type="EMBL" id="RVT53902.1"/>
    </source>
</evidence>
<organism evidence="6 7">
    <name type="scientific">Rubrivivax albus</name>
    <dbReference type="NCBI Taxonomy" id="2499835"/>
    <lineage>
        <taxon>Bacteria</taxon>
        <taxon>Pseudomonadati</taxon>
        <taxon>Pseudomonadota</taxon>
        <taxon>Betaproteobacteria</taxon>
        <taxon>Burkholderiales</taxon>
        <taxon>Sphaerotilaceae</taxon>
        <taxon>Rubrivivax</taxon>
    </lineage>
</organism>
<dbReference type="AlphaFoldDB" id="A0A3S2WX94"/>
<dbReference type="Gene3D" id="3.40.190.290">
    <property type="match status" value="1"/>
</dbReference>
<keyword evidence="7" id="KW-1185">Reference proteome</keyword>
<evidence type="ECO:0000256" key="3">
    <source>
        <dbReference type="ARBA" id="ARBA00023125"/>
    </source>
</evidence>
<dbReference type="GO" id="GO:0003700">
    <property type="term" value="F:DNA-binding transcription factor activity"/>
    <property type="evidence" value="ECO:0007669"/>
    <property type="project" value="InterPro"/>
</dbReference>
<dbReference type="Pfam" id="PF00126">
    <property type="entry name" value="HTH_1"/>
    <property type="match status" value="1"/>
</dbReference>
<dbReference type="CDD" id="cd08419">
    <property type="entry name" value="PBP2_CbbR_RubisCO_like"/>
    <property type="match status" value="1"/>
</dbReference>
<dbReference type="InterPro" id="IPR000847">
    <property type="entry name" value="LysR_HTH_N"/>
</dbReference>
<evidence type="ECO:0000256" key="1">
    <source>
        <dbReference type="ARBA" id="ARBA00009437"/>
    </source>
</evidence>
<dbReference type="InterPro" id="IPR036388">
    <property type="entry name" value="WH-like_DNA-bd_sf"/>
</dbReference>
<dbReference type="PANTHER" id="PTHR30126:SF5">
    <property type="entry name" value="HTH-TYPE TRANSCRIPTIONAL ACTIVATOR CMPR"/>
    <property type="match status" value="1"/>
</dbReference>
<dbReference type="EMBL" id="SACT01000001">
    <property type="protein sequence ID" value="RVT53902.1"/>
    <property type="molecule type" value="Genomic_DNA"/>
</dbReference>
<comment type="similarity">
    <text evidence="1">Belongs to the LysR transcriptional regulatory family.</text>
</comment>
<dbReference type="Pfam" id="PF03466">
    <property type="entry name" value="LysR_substrate"/>
    <property type="match status" value="1"/>
</dbReference>
<dbReference type="SUPFAM" id="SSF46785">
    <property type="entry name" value="Winged helix' DNA-binding domain"/>
    <property type="match status" value="1"/>
</dbReference>
<name>A0A3S2WX94_9BURK</name>
<sequence length="322" mass="35383">MNVTLRQMRVFAEVARRLSFVRAAEALHLTPPAVTMQVKELEAAVGLPLFERSGRQVSLTTAGEYLLLHARRMLAVLKDAEDAMARLKHVEVGRLDVGLVSTAKYFLPRLLVQFREQHPGVELKLHVSANREQLVALLRGNEIDLAIMGRPPKDLATRAEAFAAHPQVFVAPPDHPLLRVHPVTPLALEREPFIAREPGSGTRKHMEDFFARHRIAPPLAMEMPSNESIKQAVMAGMGLSFLSLHTIGLEVRSGLLGILDVQDAPIVRSWNVVHLSGRTLSPAAEALRYFVLEHGEAMLAAHDAPLMVGPNDPRATATLSSA</sequence>